<dbReference type="Proteomes" id="UP001501867">
    <property type="component" value="Unassembled WGS sequence"/>
</dbReference>
<keyword evidence="3" id="KW-1185">Reference proteome</keyword>
<protein>
    <recommendedName>
        <fullName evidence="4">SUKH-4 immunity protein of toxin-antitoxin system</fullName>
    </recommendedName>
</protein>
<reference evidence="2 3" key="1">
    <citation type="journal article" date="2019" name="Int. J. Syst. Evol. Microbiol.">
        <title>The Global Catalogue of Microorganisms (GCM) 10K type strain sequencing project: providing services to taxonomists for standard genome sequencing and annotation.</title>
        <authorList>
            <consortium name="The Broad Institute Genomics Platform"/>
            <consortium name="The Broad Institute Genome Sequencing Center for Infectious Disease"/>
            <person name="Wu L."/>
            <person name="Ma J."/>
        </authorList>
    </citation>
    <scope>NUCLEOTIDE SEQUENCE [LARGE SCALE GENOMIC DNA]</scope>
    <source>
        <strain evidence="2 3">JCM 4505</strain>
    </source>
</reference>
<evidence type="ECO:0000313" key="2">
    <source>
        <dbReference type="EMBL" id="GAA0307089.1"/>
    </source>
</evidence>
<dbReference type="RefSeq" id="WP_344164418.1">
    <property type="nucleotide sequence ID" value="NZ_BAAABV010000023.1"/>
</dbReference>
<dbReference type="EMBL" id="BAAABV010000023">
    <property type="protein sequence ID" value="GAA0307089.1"/>
    <property type="molecule type" value="Genomic_DNA"/>
</dbReference>
<gene>
    <name evidence="2" type="ORF">GCM10010302_52270</name>
</gene>
<name>A0ABN0VJA0_9ACTN</name>
<evidence type="ECO:0008006" key="4">
    <source>
        <dbReference type="Google" id="ProtNLM"/>
    </source>
</evidence>
<sequence length="398" mass="42199">MNTVHTTAALLPDPDLLRAHLRALAVLDEAMSRDPRSARYSFSAFSAFSADRGPAGEAALMVNGSGDEFSVLFTPAGVLVRGFDHESRMSPYATDDEQVWPGGIDDVPAALRPLLDEPAFRDEDIDVPRVTACLWRESGDTAWRAGTGIEFPAGSPDPDGSGHLFRLLTDRSPEAVQAHFEDEYGRPVPIEVIRHVLAGHPLTPETARALNPDALSDEALLGRIAANPEVHAYLACDGEFDLTLTDPIEPAIALPAGLPVEPVAGCNAGGTHYLCGPATPGGPRPVLYTDSEGRATLIAESLAEALTLAIVLPSWHDALAGFRPPALNADYLEDNPDHATVAARLLAALRLPPATDADVLARLLTTAARTVPDGFLPHVPGDEDPAFDPMLEPARPSA</sequence>
<organism evidence="2 3">
    <name type="scientific">Streptomyces polychromogenes</name>
    <dbReference type="NCBI Taxonomy" id="67342"/>
    <lineage>
        <taxon>Bacteria</taxon>
        <taxon>Bacillati</taxon>
        <taxon>Actinomycetota</taxon>
        <taxon>Actinomycetes</taxon>
        <taxon>Kitasatosporales</taxon>
        <taxon>Streptomycetaceae</taxon>
        <taxon>Streptomyces</taxon>
    </lineage>
</organism>
<feature type="region of interest" description="Disordered" evidence="1">
    <location>
        <begin position="372"/>
        <end position="398"/>
    </location>
</feature>
<comment type="caution">
    <text evidence="2">The sequence shown here is derived from an EMBL/GenBank/DDBJ whole genome shotgun (WGS) entry which is preliminary data.</text>
</comment>
<accession>A0ABN0VJA0</accession>
<evidence type="ECO:0000256" key="1">
    <source>
        <dbReference type="SAM" id="MobiDB-lite"/>
    </source>
</evidence>
<proteinExistence type="predicted"/>
<evidence type="ECO:0000313" key="3">
    <source>
        <dbReference type="Proteomes" id="UP001501867"/>
    </source>
</evidence>